<protein>
    <submittedName>
        <fullName evidence="4">Protein of uncharacterized function DUF86</fullName>
    </submittedName>
</protein>
<evidence type="ECO:0000256" key="1">
    <source>
        <dbReference type="ARBA" id="ARBA00022649"/>
    </source>
</evidence>
<keyword evidence="5" id="KW-1185">Reference proteome</keyword>
<reference evidence="4 5" key="1">
    <citation type="submission" date="2018-12" db="EMBL/GenBank/DDBJ databases">
        <authorList>
            <consortium name="Pathogen Informatics"/>
        </authorList>
    </citation>
    <scope>NUCLEOTIDE SEQUENCE [LARGE SCALE GENOMIC DNA]</scope>
    <source>
        <strain evidence="4 5">NCTC11923</strain>
    </source>
</reference>
<keyword evidence="3" id="KW-0378">Hydrolase</keyword>
<keyword evidence="1" id="KW-1277">Toxin-antitoxin system</keyword>
<dbReference type="STRING" id="1278298.GCA_000428685_02146"/>
<dbReference type="InterPro" id="IPR008201">
    <property type="entry name" value="HepT-like"/>
</dbReference>
<dbReference type="RefSeq" id="WP_026427126.1">
    <property type="nucleotide sequence ID" value="NZ_CBCRWE010000036.1"/>
</dbReference>
<keyword evidence="2" id="KW-0540">Nuclease</keyword>
<dbReference type="GO" id="GO:0110001">
    <property type="term" value="C:toxin-antitoxin complex"/>
    <property type="evidence" value="ECO:0007669"/>
    <property type="project" value="InterPro"/>
</dbReference>
<dbReference type="KEGG" id="asla:NCTC11923_00445"/>
<dbReference type="EMBL" id="LR134363">
    <property type="protein sequence ID" value="VEG73833.1"/>
    <property type="molecule type" value="Genomic_DNA"/>
</dbReference>
<evidence type="ECO:0000256" key="2">
    <source>
        <dbReference type="ARBA" id="ARBA00022722"/>
    </source>
</evidence>
<gene>
    <name evidence="4" type="ORF">NCTC11923_00445</name>
</gene>
<dbReference type="GO" id="GO:0016787">
    <property type="term" value="F:hydrolase activity"/>
    <property type="evidence" value="ECO:0007669"/>
    <property type="project" value="UniProtKB-KW"/>
</dbReference>
<evidence type="ECO:0000256" key="3">
    <source>
        <dbReference type="ARBA" id="ARBA00022801"/>
    </source>
</evidence>
<dbReference type="GO" id="GO:0004540">
    <property type="term" value="F:RNA nuclease activity"/>
    <property type="evidence" value="ECO:0007669"/>
    <property type="project" value="InterPro"/>
</dbReference>
<dbReference type="Proteomes" id="UP000276899">
    <property type="component" value="Chromosome"/>
</dbReference>
<accession>A0A3S4SJ29</accession>
<proteinExistence type="predicted"/>
<evidence type="ECO:0000313" key="5">
    <source>
        <dbReference type="Proteomes" id="UP000276899"/>
    </source>
</evidence>
<name>A0A3S4SJ29_9ACTO</name>
<dbReference type="AlphaFoldDB" id="A0A3S4SJ29"/>
<organism evidence="4 5">
    <name type="scientific">Actinomyces slackii</name>
    <dbReference type="NCBI Taxonomy" id="52774"/>
    <lineage>
        <taxon>Bacteria</taxon>
        <taxon>Bacillati</taxon>
        <taxon>Actinomycetota</taxon>
        <taxon>Actinomycetes</taxon>
        <taxon>Actinomycetales</taxon>
        <taxon>Actinomycetaceae</taxon>
        <taxon>Actinomyces</taxon>
    </lineage>
</organism>
<evidence type="ECO:0000313" key="4">
    <source>
        <dbReference type="EMBL" id="VEG73833.1"/>
    </source>
</evidence>
<dbReference type="Pfam" id="PF01934">
    <property type="entry name" value="HepT-like"/>
    <property type="match status" value="1"/>
</dbReference>
<sequence>MSRTQRESLLEALVHLDQVARYAERDFSDDAIRDAIALRLAAAIDALTRLPSDEVIGMFGDAWYDIKATRNRIVHGYLTVSSEIIDATVTEDLPELRDCADRDGGCGAAWRRA</sequence>